<dbReference type="PANTHER" id="PTHR35446:SF2">
    <property type="entry name" value="CARBOXYMUCONOLACTONE DECARBOXYLASE-LIKE DOMAIN-CONTAINING PROTEIN"/>
    <property type="match status" value="1"/>
</dbReference>
<accession>A0A2W5N4I1</accession>
<organism evidence="2 3">
    <name type="scientific">Rhodovulum sulfidophilum</name>
    <name type="common">Rhodobacter sulfidophilus</name>
    <dbReference type="NCBI Taxonomy" id="35806"/>
    <lineage>
        <taxon>Bacteria</taxon>
        <taxon>Pseudomonadati</taxon>
        <taxon>Pseudomonadota</taxon>
        <taxon>Alphaproteobacteria</taxon>
        <taxon>Rhodobacterales</taxon>
        <taxon>Paracoccaceae</taxon>
        <taxon>Rhodovulum</taxon>
    </lineage>
</organism>
<protein>
    <submittedName>
        <fullName evidence="2">Alkylhydroperoxidase</fullName>
    </submittedName>
</protein>
<gene>
    <name evidence="2" type="ORF">DI556_14330</name>
</gene>
<dbReference type="InterPro" id="IPR003779">
    <property type="entry name" value="CMD-like"/>
</dbReference>
<dbReference type="EMBL" id="QFPW01000012">
    <property type="protein sequence ID" value="PZQ48326.1"/>
    <property type="molecule type" value="Genomic_DNA"/>
</dbReference>
<keyword evidence="2" id="KW-0575">Peroxidase</keyword>
<dbReference type="InterPro" id="IPR029032">
    <property type="entry name" value="AhpD-like"/>
</dbReference>
<dbReference type="Proteomes" id="UP000249185">
    <property type="component" value="Unassembled WGS sequence"/>
</dbReference>
<feature type="domain" description="Carboxymuconolactone decarboxylase-like" evidence="1">
    <location>
        <begin position="56"/>
        <end position="118"/>
    </location>
</feature>
<dbReference type="InterPro" id="IPR010195">
    <property type="entry name" value="Uncharacterised_peroxidase-rel"/>
</dbReference>
<proteinExistence type="predicted"/>
<evidence type="ECO:0000313" key="2">
    <source>
        <dbReference type="EMBL" id="PZQ48326.1"/>
    </source>
</evidence>
<dbReference type="Gene3D" id="1.20.1290.10">
    <property type="entry name" value="AhpD-like"/>
    <property type="match status" value="1"/>
</dbReference>
<dbReference type="PANTHER" id="PTHR35446">
    <property type="entry name" value="SI:CH211-175M2.5"/>
    <property type="match status" value="1"/>
</dbReference>
<comment type="caution">
    <text evidence="2">The sequence shown here is derived from an EMBL/GenBank/DDBJ whole genome shotgun (WGS) entry which is preliminary data.</text>
</comment>
<sequence>MAEKIPFTMDMLVWRSWSDPAKLENCSPDQVAVLEESDPSAKTNEYYLTLIRDEKALSARSQLFNAIMYSREGARRAFKEFAATAESRMNGCVFCASVHARLFVTFGKDPASMEALLAEGTEAELPSKLRAITDFSVALAATPPRVEPAHLDALRAEGFSDAEILDIGNSVAMFAWANRLMLTLGEPEYAA</sequence>
<dbReference type="GO" id="GO:0051920">
    <property type="term" value="F:peroxiredoxin activity"/>
    <property type="evidence" value="ECO:0007669"/>
    <property type="project" value="InterPro"/>
</dbReference>
<keyword evidence="2" id="KW-0560">Oxidoreductase</keyword>
<reference evidence="2 3" key="1">
    <citation type="submission" date="2017-08" db="EMBL/GenBank/DDBJ databases">
        <title>Infants hospitalized years apart are colonized by the same room-sourced microbial strains.</title>
        <authorList>
            <person name="Brooks B."/>
            <person name="Olm M.R."/>
            <person name="Firek B.A."/>
            <person name="Baker R."/>
            <person name="Thomas B.C."/>
            <person name="Morowitz M.J."/>
            <person name="Banfield J.F."/>
        </authorList>
    </citation>
    <scope>NUCLEOTIDE SEQUENCE [LARGE SCALE GENOMIC DNA]</scope>
    <source>
        <strain evidence="2">S2_005_002_R2_34</strain>
    </source>
</reference>
<dbReference type="Pfam" id="PF02627">
    <property type="entry name" value="CMD"/>
    <property type="match status" value="1"/>
</dbReference>
<evidence type="ECO:0000259" key="1">
    <source>
        <dbReference type="Pfam" id="PF02627"/>
    </source>
</evidence>
<dbReference type="SUPFAM" id="SSF69118">
    <property type="entry name" value="AhpD-like"/>
    <property type="match status" value="1"/>
</dbReference>
<dbReference type="AlphaFoldDB" id="A0A2W5N4I1"/>
<dbReference type="NCBIfam" id="TIGR01926">
    <property type="entry name" value="peroxid_rel"/>
    <property type="match status" value="1"/>
</dbReference>
<evidence type="ECO:0000313" key="3">
    <source>
        <dbReference type="Proteomes" id="UP000249185"/>
    </source>
</evidence>
<dbReference type="InterPro" id="IPR004675">
    <property type="entry name" value="AhpD_core"/>
</dbReference>
<dbReference type="NCBIfam" id="TIGR00778">
    <property type="entry name" value="ahpD_dom"/>
    <property type="match status" value="1"/>
</dbReference>
<name>A0A2W5N4I1_RHOSU</name>